<name>A0A8S0UBA5_OLEEU</name>
<dbReference type="GO" id="GO:0046983">
    <property type="term" value="F:protein dimerization activity"/>
    <property type="evidence" value="ECO:0007669"/>
    <property type="project" value="InterPro"/>
</dbReference>
<feature type="compositionally biased region" description="Basic and acidic residues" evidence="6">
    <location>
        <begin position="488"/>
        <end position="497"/>
    </location>
</feature>
<evidence type="ECO:0000256" key="5">
    <source>
        <dbReference type="RuleBase" id="RU369104"/>
    </source>
</evidence>
<dbReference type="SMART" id="SM00353">
    <property type="entry name" value="HLH"/>
    <property type="match status" value="1"/>
</dbReference>
<evidence type="ECO:0000313" key="8">
    <source>
        <dbReference type="EMBL" id="CAA3015887.1"/>
    </source>
</evidence>
<evidence type="ECO:0000256" key="1">
    <source>
        <dbReference type="ARBA" id="ARBA00004123"/>
    </source>
</evidence>
<keyword evidence="3 5" id="KW-0804">Transcription</keyword>
<dbReference type="SUPFAM" id="SSF47459">
    <property type="entry name" value="HLH, helix-loop-helix DNA-binding domain"/>
    <property type="match status" value="1"/>
</dbReference>
<comment type="subcellular location">
    <subcellularLocation>
        <location evidence="1 5">Nucleus</location>
    </subcellularLocation>
</comment>
<dbReference type="AlphaFoldDB" id="A0A8S0UBA5"/>
<dbReference type="Gramene" id="OE9A039614T1">
    <property type="protein sequence ID" value="OE9A039614C1"/>
    <property type="gene ID" value="OE9A039614"/>
</dbReference>
<dbReference type="OrthoDB" id="677168at2759"/>
<reference evidence="8 9" key="1">
    <citation type="submission" date="2019-12" db="EMBL/GenBank/DDBJ databases">
        <authorList>
            <person name="Alioto T."/>
            <person name="Alioto T."/>
            <person name="Gomez Garrido J."/>
        </authorList>
    </citation>
    <scope>NUCLEOTIDE SEQUENCE [LARGE SCALE GENOMIC DNA]</scope>
</reference>
<keyword evidence="2 5" id="KW-0805">Transcription regulation</keyword>
<dbReference type="PANTHER" id="PTHR11514:SF47">
    <property type="entry name" value="TRANSCRIPTION FACTOR BHLH13"/>
    <property type="match status" value="1"/>
</dbReference>
<evidence type="ECO:0000256" key="3">
    <source>
        <dbReference type="ARBA" id="ARBA00023163"/>
    </source>
</evidence>
<feature type="region of interest" description="Disordered" evidence="6">
    <location>
        <begin position="98"/>
        <end position="120"/>
    </location>
</feature>
<dbReference type="GO" id="GO:0000976">
    <property type="term" value="F:transcription cis-regulatory region binding"/>
    <property type="evidence" value="ECO:0007669"/>
    <property type="project" value="TreeGrafter"/>
</dbReference>
<feature type="compositionally biased region" description="Basic and acidic residues" evidence="6">
    <location>
        <begin position="98"/>
        <end position="118"/>
    </location>
</feature>
<evidence type="ECO:0000256" key="2">
    <source>
        <dbReference type="ARBA" id="ARBA00023015"/>
    </source>
</evidence>
<keyword evidence="9" id="KW-1185">Reference proteome</keyword>
<dbReference type="GO" id="GO:0005634">
    <property type="term" value="C:nucleus"/>
    <property type="evidence" value="ECO:0007669"/>
    <property type="project" value="UniProtKB-SubCell"/>
</dbReference>
<evidence type="ECO:0000259" key="7">
    <source>
        <dbReference type="PROSITE" id="PS50888"/>
    </source>
</evidence>
<dbReference type="Proteomes" id="UP000594638">
    <property type="component" value="Unassembled WGS sequence"/>
</dbReference>
<dbReference type="PANTHER" id="PTHR11514">
    <property type="entry name" value="MYC"/>
    <property type="match status" value="1"/>
</dbReference>
<organism evidence="8 9">
    <name type="scientific">Olea europaea subsp. europaea</name>
    <dbReference type="NCBI Taxonomy" id="158383"/>
    <lineage>
        <taxon>Eukaryota</taxon>
        <taxon>Viridiplantae</taxon>
        <taxon>Streptophyta</taxon>
        <taxon>Embryophyta</taxon>
        <taxon>Tracheophyta</taxon>
        <taxon>Spermatophyta</taxon>
        <taxon>Magnoliopsida</taxon>
        <taxon>eudicotyledons</taxon>
        <taxon>Gunneridae</taxon>
        <taxon>Pentapetalae</taxon>
        <taxon>asterids</taxon>
        <taxon>lamiids</taxon>
        <taxon>Lamiales</taxon>
        <taxon>Oleaceae</taxon>
        <taxon>Oleeae</taxon>
        <taxon>Olea</taxon>
    </lineage>
</organism>
<dbReference type="InterPro" id="IPR036638">
    <property type="entry name" value="HLH_DNA-bd_sf"/>
</dbReference>
<feature type="domain" description="BHLH" evidence="7">
    <location>
        <begin position="431"/>
        <end position="480"/>
    </location>
</feature>
<accession>A0A8S0UBA5</accession>
<dbReference type="PROSITE" id="PS50888">
    <property type="entry name" value="BHLH"/>
    <property type="match status" value="1"/>
</dbReference>
<keyword evidence="4 5" id="KW-0539">Nucleus</keyword>
<dbReference type="CDD" id="cd11449">
    <property type="entry name" value="bHLH_AtAIB_like"/>
    <property type="match status" value="1"/>
</dbReference>
<feature type="region of interest" description="Disordered" evidence="6">
    <location>
        <begin position="389"/>
        <end position="442"/>
    </location>
</feature>
<dbReference type="InterPro" id="IPR025610">
    <property type="entry name" value="MYC/MYB_N"/>
</dbReference>
<sequence>MKLEAGVVWNDEDKTTAAMVLGIKAIDYLISSSVPAECSLIAMGNDENLHDKLSHLVETPNTANFSWNYAIFWQLSRSKSSGDLVLRWGDGCCREPYEGEASEGSRIRNTRPEDETQQRMRKRVLQKLHTLFGGTDEDSYAFGLDKVTDTEMFFLASMYFSFPKGEGGPGKCFESGKHVWLPDALNSSQDYCVRSFLSRSAHMQTIVLIPTDVGVVELGSVRSIPENLHLLKVTGSSFSSFSALNRAEQIESSMVPTDERDENGPNSELVIGNWPKVIPKIFGQDLNSNGAGYREKLEVQKVEDRPCYKYANGTRFQFAQDGVHGATWMQNSNVKPGNSTEPSTLQNTAKNLHQMVNETREEFQLNNFQNRKPGKMQIDFTGVTSRSIISRPHKAESEHSDVEVSYKDDRTRLSDEKRPRKRGRKPANGREAPLNHVEAERQRREKLNRQFCALRAVVPNISKMDKASLLGDAISYITQLQKKLKDMESDAGRHESISRNASTSVSQSNSELQNRVLKIDVQSVHDQVIVRLLCPLDAHPISGVIQAFQDAQVTVLESKIATGTDKVFHTFVVKSQGSEQLTEEKLIQVLSRQ</sequence>
<gene>
    <name evidence="8" type="ORF">OLEA9_A039614</name>
</gene>
<dbReference type="GO" id="GO:0003700">
    <property type="term" value="F:DNA-binding transcription factor activity"/>
    <property type="evidence" value="ECO:0007669"/>
    <property type="project" value="InterPro"/>
</dbReference>
<dbReference type="EMBL" id="CACTIH010007577">
    <property type="protein sequence ID" value="CAA3015887.1"/>
    <property type="molecule type" value="Genomic_DNA"/>
</dbReference>
<feature type="region of interest" description="Disordered" evidence="6">
    <location>
        <begin position="488"/>
        <end position="509"/>
    </location>
</feature>
<dbReference type="Gene3D" id="4.10.280.10">
    <property type="entry name" value="Helix-loop-helix DNA-binding domain"/>
    <property type="match status" value="1"/>
</dbReference>
<comment type="caution">
    <text evidence="8">The sequence shown here is derived from an EMBL/GenBank/DDBJ whole genome shotgun (WGS) entry which is preliminary data.</text>
</comment>
<dbReference type="Pfam" id="PF14215">
    <property type="entry name" value="bHLH-MYC_N"/>
    <property type="match status" value="1"/>
</dbReference>
<evidence type="ECO:0000313" key="9">
    <source>
        <dbReference type="Proteomes" id="UP000594638"/>
    </source>
</evidence>
<evidence type="ECO:0000256" key="6">
    <source>
        <dbReference type="SAM" id="MobiDB-lite"/>
    </source>
</evidence>
<feature type="compositionally biased region" description="Polar residues" evidence="6">
    <location>
        <begin position="498"/>
        <end position="509"/>
    </location>
</feature>
<dbReference type="InterPro" id="IPR045084">
    <property type="entry name" value="AIB/MYC-like"/>
</dbReference>
<feature type="compositionally biased region" description="Basic and acidic residues" evidence="6">
    <location>
        <begin position="393"/>
        <end position="418"/>
    </location>
</feature>
<dbReference type="Pfam" id="PF00010">
    <property type="entry name" value="HLH"/>
    <property type="match status" value="1"/>
</dbReference>
<evidence type="ECO:0000256" key="4">
    <source>
        <dbReference type="ARBA" id="ARBA00023242"/>
    </source>
</evidence>
<proteinExistence type="predicted"/>
<dbReference type="InterPro" id="IPR011598">
    <property type="entry name" value="bHLH_dom"/>
</dbReference>
<protein>
    <recommendedName>
        <fullName evidence="5">Transcription factor</fullName>
        <shortName evidence="5">bHLH transcription factor</shortName>
    </recommendedName>
    <alternativeName>
        <fullName evidence="5">Basic helix-loop-helix protein</fullName>
    </alternativeName>
</protein>